<gene>
    <name evidence="2" type="ORF">LCGC14_3139450</name>
</gene>
<proteinExistence type="predicted"/>
<feature type="region of interest" description="Disordered" evidence="1">
    <location>
        <begin position="57"/>
        <end position="95"/>
    </location>
</feature>
<feature type="non-terminal residue" evidence="2">
    <location>
        <position position="95"/>
    </location>
</feature>
<comment type="caution">
    <text evidence="2">The sequence shown here is derived from an EMBL/GenBank/DDBJ whole genome shotgun (WGS) entry which is preliminary data.</text>
</comment>
<organism evidence="2">
    <name type="scientific">marine sediment metagenome</name>
    <dbReference type="NCBI Taxonomy" id="412755"/>
    <lineage>
        <taxon>unclassified sequences</taxon>
        <taxon>metagenomes</taxon>
        <taxon>ecological metagenomes</taxon>
    </lineage>
</organism>
<dbReference type="EMBL" id="LAZR01068775">
    <property type="protein sequence ID" value="KKK49001.1"/>
    <property type="molecule type" value="Genomic_DNA"/>
</dbReference>
<evidence type="ECO:0000313" key="2">
    <source>
        <dbReference type="EMBL" id="KKK49001.1"/>
    </source>
</evidence>
<accession>A0A0F8YLN9</accession>
<reference evidence="2" key="1">
    <citation type="journal article" date="2015" name="Nature">
        <title>Complex archaea that bridge the gap between prokaryotes and eukaryotes.</title>
        <authorList>
            <person name="Spang A."/>
            <person name="Saw J.H."/>
            <person name="Jorgensen S.L."/>
            <person name="Zaremba-Niedzwiedzka K."/>
            <person name="Martijn J."/>
            <person name="Lind A.E."/>
            <person name="van Eijk R."/>
            <person name="Schleper C."/>
            <person name="Guy L."/>
            <person name="Ettema T.J."/>
        </authorList>
    </citation>
    <scope>NUCLEOTIDE SEQUENCE</scope>
</reference>
<name>A0A0F8YLN9_9ZZZZ</name>
<feature type="compositionally biased region" description="Basic and acidic residues" evidence="1">
    <location>
        <begin position="66"/>
        <end position="95"/>
    </location>
</feature>
<dbReference type="AlphaFoldDB" id="A0A0F8YLN9"/>
<sequence>MKRGIQTYEQALKKPSEDIWPGCGDGRNMPCGTIHDFSYTAHAGGPLIHSFQCTENHHNGCPQPHPEPKKPETEMPDDAKPCPRCQKSHEGDCDP</sequence>
<protein>
    <submittedName>
        <fullName evidence="2">Uncharacterized protein</fullName>
    </submittedName>
</protein>
<evidence type="ECO:0000256" key="1">
    <source>
        <dbReference type="SAM" id="MobiDB-lite"/>
    </source>
</evidence>